<keyword evidence="1" id="KW-0812">Transmembrane</keyword>
<feature type="transmembrane region" description="Helical" evidence="1">
    <location>
        <begin position="15"/>
        <end position="35"/>
    </location>
</feature>
<protein>
    <submittedName>
        <fullName evidence="3">Macro domain-containing protein</fullName>
    </submittedName>
</protein>
<dbReference type="Proteomes" id="UP001596132">
    <property type="component" value="Unassembled WGS sequence"/>
</dbReference>
<keyword evidence="1" id="KW-1133">Transmembrane helix</keyword>
<gene>
    <name evidence="3" type="ORF">ACFPVW_03300</name>
</gene>
<dbReference type="Pfam" id="PF20016">
    <property type="entry name" value="ThsA_Macro"/>
    <property type="match status" value="1"/>
</dbReference>
<dbReference type="InterPro" id="IPR045535">
    <property type="entry name" value="ThsA_Macro"/>
</dbReference>
<sequence>MSKVNFFDRKIKEEFYKYASGITAFIAAVVLFWDIPAKIKTPSGLVCIATLLVVYIVIWIKANKLQSIDLSVEGSTVTIKVGDIFSEDGLKIIAFNEYFDTQVDDKIIAHRSLNGIFITQHMSCSVAQIDDHISQYHFDQDDIGELNEGRLSGKKQKYELGTLCVYEDYLLTAFSKFNKHNEARLTMPEYLGFLINFWDRVNRVYAQRSISVPIFGSGITRIKEHRDITDEDLLKIMLWTFRISETRFNYPAKLTIVIHKDKIDKINLFDLQSARNGL</sequence>
<comment type="caution">
    <text evidence="3">The sequence shown here is derived from an EMBL/GenBank/DDBJ whole genome shotgun (WGS) entry which is preliminary data.</text>
</comment>
<proteinExistence type="predicted"/>
<evidence type="ECO:0000313" key="3">
    <source>
        <dbReference type="EMBL" id="MFC5705118.1"/>
    </source>
</evidence>
<accession>A0ABW0Y8H0</accession>
<keyword evidence="4" id="KW-1185">Reference proteome</keyword>
<reference evidence="4" key="1">
    <citation type="journal article" date="2019" name="Int. J. Syst. Evol. Microbiol.">
        <title>The Global Catalogue of Microorganisms (GCM) 10K type strain sequencing project: providing services to taxonomists for standard genome sequencing and annotation.</title>
        <authorList>
            <consortium name="The Broad Institute Genomics Platform"/>
            <consortium name="The Broad Institute Genome Sequencing Center for Infectious Disease"/>
            <person name="Wu L."/>
            <person name="Ma J."/>
        </authorList>
    </citation>
    <scope>NUCLEOTIDE SEQUENCE [LARGE SCALE GENOMIC DNA]</scope>
    <source>
        <strain evidence="4">KCTC 15012</strain>
    </source>
</reference>
<evidence type="ECO:0000256" key="1">
    <source>
        <dbReference type="SAM" id="Phobius"/>
    </source>
</evidence>
<evidence type="ECO:0000313" key="4">
    <source>
        <dbReference type="Proteomes" id="UP001596132"/>
    </source>
</evidence>
<dbReference type="EMBL" id="JBHSPP010000005">
    <property type="protein sequence ID" value="MFC5705118.1"/>
    <property type="molecule type" value="Genomic_DNA"/>
</dbReference>
<name>A0ABW0Y8H0_9GAMM</name>
<keyword evidence="1" id="KW-0472">Membrane</keyword>
<evidence type="ECO:0000259" key="2">
    <source>
        <dbReference type="Pfam" id="PF20016"/>
    </source>
</evidence>
<dbReference type="RefSeq" id="WP_082041430.1">
    <property type="nucleotide sequence ID" value="NZ_CDDF01000005.1"/>
</dbReference>
<feature type="domain" description="Thoeris protein ThsA Macro" evidence="2">
    <location>
        <begin position="77"/>
        <end position="259"/>
    </location>
</feature>
<organism evidence="3 4">
    <name type="scientific">Aeromonas eucrenophila</name>
    <dbReference type="NCBI Taxonomy" id="649"/>
    <lineage>
        <taxon>Bacteria</taxon>
        <taxon>Pseudomonadati</taxon>
        <taxon>Pseudomonadota</taxon>
        <taxon>Gammaproteobacteria</taxon>
        <taxon>Aeromonadales</taxon>
        <taxon>Aeromonadaceae</taxon>
        <taxon>Aeromonas</taxon>
    </lineage>
</organism>
<feature type="transmembrane region" description="Helical" evidence="1">
    <location>
        <begin position="41"/>
        <end position="60"/>
    </location>
</feature>